<evidence type="ECO:0000313" key="2">
    <source>
        <dbReference type="EMBL" id="PSL48770.1"/>
    </source>
</evidence>
<dbReference type="AlphaFoldDB" id="A0A2P8HRC5"/>
<keyword evidence="1" id="KW-0812">Transmembrane</keyword>
<dbReference type="Proteomes" id="UP000240971">
    <property type="component" value="Unassembled WGS sequence"/>
</dbReference>
<protein>
    <recommendedName>
        <fullName evidence="4">DUF3098 family protein</fullName>
    </recommendedName>
</protein>
<keyword evidence="3" id="KW-1185">Reference proteome</keyword>
<evidence type="ECO:0008006" key="4">
    <source>
        <dbReference type="Google" id="ProtNLM"/>
    </source>
</evidence>
<comment type="caution">
    <text evidence="2">The sequence shown here is derived from an EMBL/GenBank/DDBJ whole genome shotgun (WGS) entry which is preliminary data.</text>
</comment>
<proteinExistence type="predicted"/>
<dbReference type="EMBL" id="PYAW01000001">
    <property type="protein sequence ID" value="PSL48770.1"/>
    <property type="molecule type" value="Genomic_DNA"/>
</dbReference>
<feature type="transmembrane region" description="Helical" evidence="1">
    <location>
        <begin position="72"/>
        <end position="91"/>
    </location>
</feature>
<reference evidence="2 3" key="1">
    <citation type="submission" date="2018-03" db="EMBL/GenBank/DDBJ databases">
        <title>Genomic Encyclopedia of Archaeal and Bacterial Type Strains, Phase II (KMG-II): from individual species to whole genera.</title>
        <authorList>
            <person name="Goeker M."/>
        </authorList>
    </citation>
    <scope>NUCLEOTIDE SEQUENCE [LARGE SCALE GENOMIC DNA]</scope>
    <source>
        <strain evidence="2 3">DSM 24859</strain>
    </source>
</reference>
<gene>
    <name evidence="2" type="ORF">CLV51_10198</name>
</gene>
<feature type="transmembrane region" description="Helical" evidence="1">
    <location>
        <begin position="35"/>
        <end position="52"/>
    </location>
</feature>
<keyword evidence="1" id="KW-1133">Transmembrane helix</keyword>
<name>A0A2P8HRC5_CHINA</name>
<evidence type="ECO:0000313" key="3">
    <source>
        <dbReference type="Proteomes" id="UP000240971"/>
    </source>
</evidence>
<dbReference type="RefSeq" id="WP_106527538.1">
    <property type="nucleotide sequence ID" value="NZ_PYAW01000001.1"/>
</dbReference>
<evidence type="ECO:0000256" key="1">
    <source>
        <dbReference type="SAM" id="Phobius"/>
    </source>
</evidence>
<organism evidence="2 3">
    <name type="scientific">Chitinophaga niastensis</name>
    <dbReference type="NCBI Taxonomy" id="536980"/>
    <lineage>
        <taxon>Bacteria</taxon>
        <taxon>Pseudomonadati</taxon>
        <taxon>Bacteroidota</taxon>
        <taxon>Chitinophagia</taxon>
        <taxon>Chitinophagales</taxon>
        <taxon>Chitinophagaceae</taxon>
        <taxon>Chitinophaga</taxon>
    </lineage>
</organism>
<dbReference type="InterPro" id="IPR021448">
    <property type="entry name" value="DUF3098"/>
</dbReference>
<sequence length="98" mass="10947">MAKISIKPAVKKDAHAIEVALENSRPIFSKENYKFMLAGVVVIILGFLLMMGGNSDDPNVFKPEEVYSFRRITLAPIVIVLGLLIEVYAIMRRPKTKA</sequence>
<keyword evidence="1" id="KW-0472">Membrane</keyword>
<dbReference type="Pfam" id="PF11297">
    <property type="entry name" value="DUF3098"/>
    <property type="match status" value="1"/>
</dbReference>
<dbReference type="OrthoDB" id="963379at2"/>
<accession>A0A2P8HRC5</accession>